<dbReference type="PROSITE" id="PS00435">
    <property type="entry name" value="PEROXIDASE_1"/>
    <property type="match status" value="1"/>
</dbReference>
<keyword evidence="3" id="KW-0349">Heme</keyword>
<keyword evidence="5" id="KW-0560">Oxidoreductase</keyword>
<dbReference type="OrthoDB" id="407695at2759"/>
<evidence type="ECO:0000256" key="5">
    <source>
        <dbReference type="ARBA" id="ARBA00023002"/>
    </source>
</evidence>
<keyword evidence="7" id="KW-0376">Hydrogen peroxide</keyword>
<dbReference type="InterPro" id="IPR019794">
    <property type="entry name" value="Peroxidases_AS"/>
</dbReference>
<reference evidence="12" key="1">
    <citation type="journal article" date="2023" name="Commun. Biol.">
        <title>Genome analysis of Parmales, the sister group of diatoms, reveals the evolutionary specialization of diatoms from phago-mixotrophs to photoautotrophs.</title>
        <authorList>
            <person name="Ban H."/>
            <person name="Sato S."/>
            <person name="Yoshikawa S."/>
            <person name="Yamada K."/>
            <person name="Nakamura Y."/>
            <person name="Ichinomiya M."/>
            <person name="Sato N."/>
            <person name="Blanc-Mathieu R."/>
            <person name="Endo H."/>
            <person name="Kuwata A."/>
            <person name="Ogata H."/>
        </authorList>
    </citation>
    <scope>NUCLEOTIDE SEQUENCE [LARGE SCALE GENOMIC DNA]</scope>
</reference>
<evidence type="ECO:0000256" key="8">
    <source>
        <dbReference type="ARBA" id="ARBA00049145"/>
    </source>
</evidence>
<dbReference type="CDD" id="cd00314">
    <property type="entry name" value="plant_peroxidase_like"/>
    <property type="match status" value="1"/>
</dbReference>
<feature type="domain" description="Plant heme peroxidase family profile" evidence="10">
    <location>
        <begin position="83"/>
        <end position="387"/>
    </location>
</feature>
<dbReference type="InterPro" id="IPR019793">
    <property type="entry name" value="Peroxidases_heam-ligand_BS"/>
</dbReference>
<dbReference type="GO" id="GO:0042744">
    <property type="term" value="P:hydrogen peroxide catabolic process"/>
    <property type="evidence" value="ECO:0007669"/>
    <property type="project" value="UniProtKB-KW"/>
</dbReference>
<dbReference type="SUPFAM" id="SSF48113">
    <property type="entry name" value="Heme-dependent peroxidases"/>
    <property type="match status" value="2"/>
</dbReference>
<evidence type="ECO:0000256" key="2">
    <source>
        <dbReference type="ARBA" id="ARBA00022559"/>
    </source>
</evidence>
<dbReference type="Gene3D" id="1.10.520.10">
    <property type="match status" value="2"/>
</dbReference>
<dbReference type="InterPro" id="IPR002016">
    <property type="entry name" value="Haem_peroxidase"/>
</dbReference>
<dbReference type="PROSITE" id="PS51257">
    <property type="entry name" value="PROKAR_LIPOPROTEIN"/>
    <property type="match status" value="1"/>
</dbReference>
<comment type="catalytic activity">
    <reaction evidence="8">
        <text>2 H2O2 = O2 + 2 H2O</text>
        <dbReference type="Rhea" id="RHEA:20309"/>
        <dbReference type="ChEBI" id="CHEBI:15377"/>
        <dbReference type="ChEBI" id="CHEBI:15379"/>
        <dbReference type="ChEBI" id="CHEBI:16240"/>
        <dbReference type="EC" id="1.11.1.21"/>
    </reaction>
</comment>
<dbReference type="PROSITE" id="PS50873">
    <property type="entry name" value="PEROXIDASE_4"/>
    <property type="match status" value="1"/>
</dbReference>
<dbReference type="PRINTS" id="PR00460">
    <property type="entry name" value="BPEROXIDASE"/>
</dbReference>
<evidence type="ECO:0000313" key="11">
    <source>
        <dbReference type="EMBL" id="GMI41689.1"/>
    </source>
</evidence>
<keyword evidence="12" id="KW-1185">Reference proteome</keyword>
<evidence type="ECO:0000256" key="3">
    <source>
        <dbReference type="ARBA" id="ARBA00022617"/>
    </source>
</evidence>
<keyword evidence="6" id="KW-0408">Iron</keyword>
<dbReference type="GO" id="GO:0020037">
    <property type="term" value="F:heme binding"/>
    <property type="evidence" value="ECO:0007669"/>
    <property type="project" value="InterPro"/>
</dbReference>
<keyword evidence="2" id="KW-0575">Peroxidase</keyword>
<dbReference type="EMBL" id="BRYA01001321">
    <property type="protein sequence ID" value="GMI41689.1"/>
    <property type="molecule type" value="Genomic_DNA"/>
</dbReference>
<feature type="signal peptide" evidence="9">
    <location>
        <begin position="1"/>
        <end position="15"/>
    </location>
</feature>
<proteinExistence type="predicted"/>
<dbReference type="PRINTS" id="PR00458">
    <property type="entry name" value="PEROXIDASE"/>
</dbReference>
<evidence type="ECO:0000313" key="12">
    <source>
        <dbReference type="Proteomes" id="UP001165065"/>
    </source>
</evidence>
<organism evidence="11 12">
    <name type="scientific">Triparma columacea</name>
    <dbReference type="NCBI Taxonomy" id="722753"/>
    <lineage>
        <taxon>Eukaryota</taxon>
        <taxon>Sar</taxon>
        <taxon>Stramenopiles</taxon>
        <taxon>Ochrophyta</taxon>
        <taxon>Bolidophyceae</taxon>
        <taxon>Parmales</taxon>
        <taxon>Triparmaceae</taxon>
        <taxon>Triparma</taxon>
    </lineage>
</organism>
<keyword evidence="9" id="KW-0732">Signal</keyword>
<sequence length="670" mass="71941">MRPLYLLTLLPLVLGGCPYLASNEASYARTSSSPAPGFHRALNQLSVDEVKEDLMELFASSDPKWPSDYGNYGPFFIRLAWHCSGSYRISDGRGGCDGGRQRFDPERSWDDNTNLDKARSLLTPIKEKYGLGLSWGDLFILAGTTAIESMGGPTLGVCLGRVDDVDGSKSIPLGPTAEQEILAPCPTNGECESPLGSTTVGLIYVNPEGPMGKPDPVVSSTQVRDTFARMAMNDTETVALIGGGHAFGKTHGACPDGPGLPPNEDEENPWAGNCGSGVGIDAVTSGFEGPWTSDPTKFDNYYFQNLLNYDWSVHKGPGGHFQWQVASDSNATSPSAPSADGEGEQDIMMLTSDISLINDKAYFKIVSEFANDLDSFSDQFAHAWYKLTTRDMGPVTRCHGPTTPEAQPFQYPLPATPSPHDLPEWGTVVKGIEEVIASNVGAGEAFVRAAWSCAKTFRNTDFLGGCNGGRIRFVDETFPESDEIASAISLLSTLEESAPSSLTFSDLLVLAGTVALSSSNPSLPPLRFCGGRTDAEANDGGWEYLFPRITGGVDDNADVLADVISMSGLTEPEYVALHTAANSLNLDELVNNDFELDADGGLYKAVDAEIFITKTDYILKTHAEFHSIVVDFASSPEVFQETLAVAWGKAMTNDMFAVDLGEASPFCFTN</sequence>
<comment type="cofactor">
    <cofactor evidence="1">
        <name>heme b</name>
        <dbReference type="ChEBI" id="CHEBI:60344"/>
    </cofactor>
</comment>
<comment type="caution">
    <text evidence="11">The sequence shown here is derived from an EMBL/GenBank/DDBJ whole genome shotgun (WGS) entry which is preliminary data.</text>
</comment>
<gene>
    <name evidence="11" type="ORF">TrCOL_g3575</name>
</gene>
<evidence type="ECO:0000256" key="1">
    <source>
        <dbReference type="ARBA" id="ARBA00001970"/>
    </source>
</evidence>
<dbReference type="AlphaFoldDB" id="A0A9W7LAF7"/>
<name>A0A9W7LAF7_9STRA</name>
<protein>
    <recommendedName>
        <fullName evidence="10">Plant heme peroxidase family profile domain-containing protein</fullName>
    </recommendedName>
</protein>
<evidence type="ECO:0000256" key="4">
    <source>
        <dbReference type="ARBA" id="ARBA00022723"/>
    </source>
</evidence>
<dbReference type="InterPro" id="IPR000763">
    <property type="entry name" value="Catalase_peroxidase"/>
</dbReference>
<evidence type="ECO:0000256" key="9">
    <source>
        <dbReference type="SAM" id="SignalP"/>
    </source>
</evidence>
<dbReference type="PANTHER" id="PTHR30555">
    <property type="entry name" value="HYDROPEROXIDASE I, BIFUNCTIONAL CATALASE-PEROXIDASE"/>
    <property type="match status" value="1"/>
</dbReference>
<dbReference type="PANTHER" id="PTHR30555:SF0">
    <property type="entry name" value="CATALASE-PEROXIDASE"/>
    <property type="match status" value="1"/>
</dbReference>
<evidence type="ECO:0000256" key="6">
    <source>
        <dbReference type="ARBA" id="ARBA00023004"/>
    </source>
</evidence>
<keyword evidence="4" id="KW-0479">Metal-binding</keyword>
<dbReference type="PROSITE" id="PS00436">
    <property type="entry name" value="PEROXIDASE_2"/>
    <property type="match status" value="1"/>
</dbReference>
<evidence type="ECO:0000259" key="10">
    <source>
        <dbReference type="PROSITE" id="PS50873"/>
    </source>
</evidence>
<dbReference type="GO" id="GO:0070301">
    <property type="term" value="P:cellular response to hydrogen peroxide"/>
    <property type="evidence" value="ECO:0007669"/>
    <property type="project" value="TreeGrafter"/>
</dbReference>
<dbReference type="GO" id="GO:0004096">
    <property type="term" value="F:catalase activity"/>
    <property type="evidence" value="ECO:0007669"/>
    <property type="project" value="InterPro"/>
</dbReference>
<feature type="chain" id="PRO_5040984805" description="Plant heme peroxidase family profile domain-containing protein" evidence="9">
    <location>
        <begin position="16"/>
        <end position="670"/>
    </location>
</feature>
<dbReference type="Gene3D" id="1.10.420.10">
    <property type="entry name" value="Peroxidase, domain 2"/>
    <property type="match status" value="1"/>
</dbReference>
<dbReference type="Pfam" id="PF00141">
    <property type="entry name" value="peroxidase"/>
    <property type="match status" value="2"/>
</dbReference>
<dbReference type="Proteomes" id="UP001165065">
    <property type="component" value="Unassembled WGS sequence"/>
</dbReference>
<dbReference type="GO" id="GO:0046872">
    <property type="term" value="F:metal ion binding"/>
    <property type="evidence" value="ECO:0007669"/>
    <property type="project" value="UniProtKB-KW"/>
</dbReference>
<dbReference type="GO" id="GO:0005829">
    <property type="term" value="C:cytosol"/>
    <property type="evidence" value="ECO:0007669"/>
    <property type="project" value="TreeGrafter"/>
</dbReference>
<evidence type="ECO:0000256" key="7">
    <source>
        <dbReference type="ARBA" id="ARBA00023324"/>
    </source>
</evidence>
<dbReference type="InterPro" id="IPR010255">
    <property type="entry name" value="Haem_peroxidase_sf"/>
</dbReference>
<accession>A0A9W7LAF7</accession>